<proteinExistence type="predicted"/>
<sequence>MTKEEYIKDFKKQYQDLQKTVDNNNFGGSCKVDYRMIISPKAACVHSMNFIDSDNTKGTYENNVQIIATVVPEWATSIFKLVAPARNVKTDATHKMELDQFNSYYEKHSEKCKPDKMWYAPLELRFEKQEYNYYFKTGDVADESLTCIPFEEAFREYEKARKLMDYARSVKYNPKNEK</sequence>
<dbReference type="Proteomes" id="UP000325393">
    <property type="component" value="Chromosome"/>
</dbReference>
<gene>
    <name evidence="1" type="ORF">LA749_01240</name>
</gene>
<dbReference type="EMBL" id="CP044496">
    <property type="protein sequence ID" value="QFG50731.1"/>
    <property type="molecule type" value="Genomic_DNA"/>
</dbReference>
<protein>
    <submittedName>
        <fullName evidence="1">Uncharacterized protein</fullName>
    </submittedName>
</protein>
<evidence type="ECO:0000313" key="2">
    <source>
        <dbReference type="Proteomes" id="UP000325393"/>
    </source>
</evidence>
<dbReference type="GeneID" id="78211598"/>
<dbReference type="AlphaFoldDB" id="A0A5P5ZJD2"/>
<organism evidence="1 2">
    <name type="scientific">Lactobacillus acetotolerans</name>
    <dbReference type="NCBI Taxonomy" id="1600"/>
    <lineage>
        <taxon>Bacteria</taxon>
        <taxon>Bacillati</taxon>
        <taxon>Bacillota</taxon>
        <taxon>Bacilli</taxon>
        <taxon>Lactobacillales</taxon>
        <taxon>Lactobacillaceae</taxon>
        <taxon>Lactobacillus</taxon>
    </lineage>
</organism>
<name>A0A5P5ZJD2_9LACO</name>
<accession>A0A5P5ZJD2</accession>
<dbReference type="RefSeq" id="WP_054681872.1">
    <property type="nucleotide sequence ID" value="NZ_CP044496.1"/>
</dbReference>
<reference evidence="1 2" key="1">
    <citation type="submission" date="2019-09" db="EMBL/GenBank/DDBJ databases">
        <title>Genome sequencing of Lactobacillus acetotolerans.</title>
        <authorList>
            <person name="Kim K."/>
        </authorList>
    </citation>
    <scope>NUCLEOTIDE SEQUENCE [LARGE SCALE GENOMIC DNA]</scope>
    <source>
        <strain evidence="1 2">LA749</strain>
    </source>
</reference>
<evidence type="ECO:0000313" key="1">
    <source>
        <dbReference type="EMBL" id="QFG50731.1"/>
    </source>
</evidence>